<proteinExistence type="predicted"/>
<evidence type="ECO:0000313" key="3">
    <source>
        <dbReference type="Proteomes" id="UP001604336"/>
    </source>
</evidence>
<dbReference type="EMBL" id="JBFOLK010000006">
    <property type="protein sequence ID" value="KAL2505544.1"/>
    <property type="molecule type" value="Genomic_DNA"/>
</dbReference>
<protein>
    <submittedName>
        <fullName evidence="2">Uncharacterized protein</fullName>
    </submittedName>
</protein>
<evidence type="ECO:0000256" key="1">
    <source>
        <dbReference type="SAM" id="Coils"/>
    </source>
</evidence>
<comment type="caution">
    <text evidence="2">The sequence shown here is derived from an EMBL/GenBank/DDBJ whole genome shotgun (WGS) entry which is preliminary data.</text>
</comment>
<feature type="coiled-coil region" evidence="1">
    <location>
        <begin position="30"/>
        <end position="57"/>
    </location>
</feature>
<sequence>MSAKKAKLNSENGALQFKLDALVAVEVDLKAKYEVELKAVAENLKKAQDQKSAVEVAQKFVEDRTFTTKTAISMANSNFEAMVVEKDKHLAEARKEAEWVEVETKVVMSFKKKFPNTH</sequence>
<accession>A0ABD1SYN2</accession>
<reference evidence="3" key="1">
    <citation type="submission" date="2024-07" db="EMBL/GenBank/DDBJ databases">
        <title>Two chromosome-level genome assemblies of Korean endemic species Abeliophyllum distichum and Forsythia ovata (Oleaceae).</title>
        <authorList>
            <person name="Jang H."/>
        </authorList>
    </citation>
    <scope>NUCLEOTIDE SEQUENCE [LARGE SCALE GENOMIC DNA]</scope>
</reference>
<dbReference type="AlphaFoldDB" id="A0ABD1SYN2"/>
<organism evidence="2 3">
    <name type="scientific">Abeliophyllum distichum</name>
    <dbReference type="NCBI Taxonomy" id="126358"/>
    <lineage>
        <taxon>Eukaryota</taxon>
        <taxon>Viridiplantae</taxon>
        <taxon>Streptophyta</taxon>
        <taxon>Embryophyta</taxon>
        <taxon>Tracheophyta</taxon>
        <taxon>Spermatophyta</taxon>
        <taxon>Magnoliopsida</taxon>
        <taxon>eudicotyledons</taxon>
        <taxon>Gunneridae</taxon>
        <taxon>Pentapetalae</taxon>
        <taxon>asterids</taxon>
        <taxon>lamiids</taxon>
        <taxon>Lamiales</taxon>
        <taxon>Oleaceae</taxon>
        <taxon>Forsythieae</taxon>
        <taxon>Abeliophyllum</taxon>
    </lineage>
</organism>
<keyword evidence="3" id="KW-1185">Reference proteome</keyword>
<keyword evidence="1" id="KW-0175">Coiled coil</keyword>
<name>A0ABD1SYN2_9LAMI</name>
<evidence type="ECO:0000313" key="2">
    <source>
        <dbReference type="EMBL" id="KAL2505544.1"/>
    </source>
</evidence>
<dbReference type="Proteomes" id="UP001604336">
    <property type="component" value="Unassembled WGS sequence"/>
</dbReference>
<gene>
    <name evidence="2" type="ORF">Adt_21165</name>
</gene>